<dbReference type="KEGG" id="son:SO_1840"/>
<dbReference type="HOGENOM" id="CLU_050363_1_0_6"/>
<keyword evidence="4" id="KW-1185">Reference proteome</keyword>
<dbReference type="EMBL" id="AE014299">
    <property type="protein sequence ID" value="AAN54892.1"/>
    <property type="molecule type" value="Genomic_DNA"/>
</dbReference>
<proteinExistence type="predicted"/>
<feature type="transmembrane region" description="Helical" evidence="1">
    <location>
        <begin position="45"/>
        <end position="64"/>
    </location>
</feature>
<organism evidence="3 4">
    <name type="scientific">Shewanella oneidensis (strain ATCC 700550 / JCM 31522 / CIP 106686 / LMG 19005 / NCIMB 14063 / MR-1)</name>
    <dbReference type="NCBI Taxonomy" id="211586"/>
    <lineage>
        <taxon>Bacteria</taxon>
        <taxon>Pseudomonadati</taxon>
        <taxon>Pseudomonadota</taxon>
        <taxon>Gammaproteobacteria</taxon>
        <taxon>Alteromonadales</taxon>
        <taxon>Shewanellaceae</taxon>
        <taxon>Shewanella</taxon>
    </lineage>
</organism>
<keyword evidence="1" id="KW-0472">Membrane</keyword>
<feature type="transmembrane region" description="Helical" evidence="1">
    <location>
        <begin position="114"/>
        <end position="133"/>
    </location>
</feature>
<feature type="transmembrane region" description="Helical" evidence="1">
    <location>
        <begin position="145"/>
        <end position="173"/>
    </location>
</feature>
<dbReference type="InterPro" id="IPR018677">
    <property type="entry name" value="DUF2157"/>
</dbReference>
<reference evidence="3 4" key="3">
    <citation type="journal article" date="2008" name="Appl. Environ. Microbiol.">
        <title>Identification of mobile elements and pseudogenes in the Shewanella oneidensis MR-1 genome.</title>
        <authorList>
            <person name="Romine M.F."/>
            <person name="Carlson T.S."/>
            <person name="Norbeck A.D."/>
            <person name="McCue L.A."/>
            <person name="Lipton M.S."/>
        </authorList>
    </citation>
    <scope>NUCLEOTIDE SEQUENCE [LARGE SCALE GENOMIC DNA]</scope>
    <source>
        <strain evidence="4">ATCC 700550 / JCM 31522 / CIP 106686 / LMG 19005 / NCIMB 14063 / MR-1</strain>
    </source>
</reference>
<feature type="transmembrane region" description="Helical" evidence="1">
    <location>
        <begin position="193"/>
        <end position="213"/>
    </location>
</feature>
<evidence type="ECO:0000313" key="3">
    <source>
        <dbReference type="EMBL" id="AAN54892.1"/>
    </source>
</evidence>
<dbReference type="BioCyc" id="SONE211586:G1GMP-1690-MONOMER"/>
<feature type="transmembrane region" description="Helical" evidence="1">
    <location>
        <begin position="225"/>
        <end position="247"/>
    </location>
</feature>
<accession>Q8EFX5</accession>
<dbReference type="eggNOG" id="COG4984">
    <property type="taxonomic scope" value="Bacteria"/>
</dbReference>
<evidence type="ECO:0000256" key="1">
    <source>
        <dbReference type="SAM" id="Phobius"/>
    </source>
</evidence>
<dbReference type="RefSeq" id="WP_011071957.1">
    <property type="nucleotide sequence ID" value="NC_004347.2"/>
</dbReference>
<dbReference type="STRING" id="211586.SO_1840"/>
<dbReference type="Proteomes" id="UP000008186">
    <property type="component" value="Chromosome"/>
</dbReference>
<dbReference type="OrthoDB" id="327621at2"/>
<dbReference type="PaxDb" id="211586-SO_1840"/>
<reference evidence="3 4" key="1">
    <citation type="journal article" date="2002" name="Nat. Biotechnol.">
        <title>Genome sequence of the dissimilatory metal ion-reducing bacterium Shewanella oneidensis.</title>
        <authorList>
            <person name="Heidelberg J.F."/>
            <person name="Paulsen I.T."/>
            <person name="Nelson K.E."/>
            <person name="Gaidos E.J."/>
            <person name="Nelson W.C."/>
            <person name="Read T.D."/>
            <person name="Eisen J.A."/>
            <person name="Seshadri R."/>
            <person name="Ward N."/>
            <person name="Methe B."/>
            <person name="Clayton R.A."/>
            <person name="Meyer T."/>
            <person name="Tsapin A."/>
            <person name="Scott J."/>
            <person name="Beanan M."/>
            <person name="Brinkac L."/>
            <person name="Daugherty S."/>
            <person name="DeBoy R.T."/>
            <person name="Dodson R.J."/>
            <person name="Durkin A.S."/>
            <person name="Haft D.H."/>
            <person name="Kolonay J.F."/>
            <person name="Madupu R."/>
            <person name="Peterson J.D."/>
            <person name="Umayam L.A."/>
            <person name="White O."/>
            <person name="Wolf A.M."/>
            <person name="Vamathevan J."/>
            <person name="Weidman J."/>
            <person name="Impraim M."/>
            <person name="Lee K."/>
            <person name="Berry K."/>
            <person name="Lee C."/>
            <person name="Mueller J."/>
            <person name="Khouri H."/>
            <person name="Gill J."/>
            <person name="Utterback T.R."/>
            <person name="McDonald L.A."/>
            <person name="Feldblyum T.V."/>
            <person name="Smith H.O."/>
            <person name="Venter J.C."/>
            <person name="Nealson K.H."/>
            <person name="Fraser C.M."/>
        </authorList>
    </citation>
    <scope>NUCLEOTIDE SEQUENCE [LARGE SCALE GENOMIC DNA]</scope>
    <source>
        <strain evidence="4">ATCC 700550 / JCM 31522 / CIP 106686 / LMG 19005 / NCIMB 14063 / MR-1</strain>
    </source>
</reference>
<keyword evidence="1" id="KW-1133">Transmembrane helix</keyword>
<feature type="domain" description="DUF2157" evidence="2">
    <location>
        <begin position="10"/>
        <end position="166"/>
    </location>
</feature>
<name>Q8EFX5_SHEON</name>
<gene>
    <name evidence="3" type="ordered locus">SO_1840</name>
</gene>
<reference evidence="3 4" key="2">
    <citation type="journal article" date="2005" name="Proteomics">
        <title>Global detection and characterization of hypothetical proteins in Shewanella oneidensis MR-1 using LC-MS based proteomics.</title>
        <authorList>
            <person name="Elias D.A."/>
            <person name="Monroe M.E."/>
            <person name="Marshall M.J."/>
            <person name="Romine M.F."/>
            <person name="Belieav A.S."/>
            <person name="Fredrickson J.K."/>
            <person name="Anderson G.A."/>
            <person name="Smith R.D."/>
            <person name="Lipton M.S."/>
        </authorList>
    </citation>
    <scope>NUCLEOTIDE SEQUENCE [LARGE SCALE GENOMIC DNA]</scope>
    <source>
        <strain evidence="4">ATCC 700550 / JCM 31522 / CIP 106686 / LMG 19005 / NCIMB 14063 / MR-1</strain>
    </source>
</reference>
<evidence type="ECO:0000313" key="4">
    <source>
        <dbReference type="Proteomes" id="UP000008186"/>
    </source>
</evidence>
<dbReference type="AlphaFoldDB" id="Q8EFX5"/>
<feature type="transmembrane region" description="Helical" evidence="1">
    <location>
        <begin position="253"/>
        <end position="274"/>
    </location>
</feature>
<feature type="transmembrane region" description="Helical" evidence="1">
    <location>
        <begin position="310"/>
        <end position="331"/>
    </location>
</feature>
<keyword evidence="1" id="KW-0812">Transmembrane</keyword>
<protein>
    <recommendedName>
        <fullName evidence="2">DUF2157 domain-containing protein</fullName>
    </recommendedName>
</protein>
<sequence length="357" mass="39993">MRNLTSQVYEWLDQGHITRAQVDELYRHVCTPPSAASWRSLIAQLLQWAGALSLATGIIFFFAYNWQSLNRISKFALIEVALLLSLVCFVWLYYRGSSQQQSSASHSMFGATLANVALLVASILIGGLLALVGQTYQTGADPWQLFALWALAIIPLAWVAGFDGLWLLLLGLVNLSLGLFADTSSYLLDERDQIWLFIFVVLNLTFYYAFVFLGSLPSKRWHAPLMQYVSSLAAMGCFTLLICWMIFDTVDNKKFIFGIWAVYLIHLIFGFWWFRYRLLQVYPLALGGFSLIAVGAALLTELLYKDSDPIGGFLLIGLYIILASTGLSSMLRRLHRQFKSEVAASEMSAINEQGAAS</sequence>
<evidence type="ECO:0000259" key="2">
    <source>
        <dbReference type="Pfam" id="PF09925"/>
    </source>
</evidence>
<reference evidence="3 4" key="4">
    <citation type="journal article" date="2011" name="BMC Genomics">
        <title>Genome-wide protein localization prediction strategies for gram negative bacteria.</title>
        <authorList>
            <person name="Romine M.F."/>
        </authorList>
    </citation>
    <scope>NUCLEOTIDE SEQUENCE [LARGE SCALE GENOMIC DNA]</scope>
    <source>
        <strain evidence="4">ATCC 700550 / JCM 31522 / CIP 106686 / LMG 19005 / NCIMB 14063 / MR-1</strain>
    </source>
</reference>
<dbReference type="PATRIC" id="fig|211586.12.peg.1769"/>
<feature type="transmembrane region" description="Helical" evidence="1">
    <location>
        <begin position="76"/>
        <end position="94"/>
    </location>
</feature>
<feature type="transmembrane region" description="Helical" evidence="1">
    <location>
        <begin position="281"/>
        <end position="304"/>
    </location>
</feature>
<dbReference type="Pfam" id="PF09925">
    <property type="entry name" value="DUF2157"/>
    <property type="match status" value="1"/>
</dbReference>